<reference evidence="8" key="1">
    <citation type="submission" date="2011-08" db="EMBL/GenBank/DDBJ databases">
        <authorList>
            <person name="Rombauts S."/>
        </authorList>
    </citation>
    <scope>NUCLEOTIDE SEQUENCE</scope>
    <source>
        <strain evidence="8">London</strain>
    </source>
</reference>
<keyword evidence="8" id="KW-1185">Reference proteome</keyword>
<dbReference type="PANTHER" id="PTHR23249">
    <property type="entry name" value="TRAFFICKING PROTEIN PARTICLE COMPLEX SUBUNIT"/>
    <property type="match status" value="1"/>
</dbReference>
<dbReference type="Pfam" id="PF04099">
    <property type="entry name" value="Sybindin"/>
    <property type="match status" value="1"/>
</dbReference>
<dbReference type="STRING" id="32264.T1K911"/>
<dbReference type="AlphaFoldDB" id="T1K911"/>
<comment type="similarity">
    <text evidence="5">Belongs to the TRAPP small subunits family. BET5 subfamily.</text>
</comment>
<evidence type="ECO:0000313" key="8">
    <source>
        <dbReference type="Proteomes" id="UP000015104"/>
    </source>
</evidence>
<accession>T1K911</accession>
<evidence type="ECO:0000256" key="6">
    <source>
        <dbReference type="RuleBase" id="RU366065"/>
    </source>
</evidence>
<reference evidence="7" key="2">
    <citation type="submission" date="2015-06" db="UniProtKB">
        <authorList>
            <consortium name="EnsemblMetazoa"/>
        </authorList>
    </citation>
    <scope>IDENTIFICATION</scope>
</reference>
<dbReference type="SMART" id="SM01399">
    <property type="entry name" value="Sybindin"/>
    <property type="match status" value="1"/>
</dbReference>
<comment type="subunit">
    <text evidence="6">Part of the multisubunit transport protein particle (TRAPP) complex.</text>
</comment>
<dbReference type="EnsemblMetazoa" id="tetur07g03300.1">
    <property type="protein sequence ID" value="tetur07g03300.1"/>
    <property type="gene ID" value="tetur07g03300"/>
</dbReference>
<evidence type="ECO:0000256" key="1">
    <source>
        <dbReference type="ARBA" id="ARBA00022448"/>
    </source>
</evidence>
<dbReference type="Proteomes" id="UP000015104">
    <property type="component" value="Unassembled WGS sequence"/>
</dbReference>
<evidence type="ECO:0000313" key="7">
    <source>
        <dbReference type="EnsemblMetazoa" id="tetur07g03300.1"/>
    </source>
</evidence>
<sequence length="135" mass="15876">MIYNFYIFDGSGNNLFALKKEKGDESNKLLFGFLFTMKSFSNRIAPVLIKEHNFFVCSTSAYQLVFMEMPTSVKFVIICSKDSTRNNDYYKQVLRDLYRTVYVEYHVKNPVVEPHATSIDSLLFREKVNDFFTKM</sequence>
<evidence type="ECO:0000256" key="4">
    <source>
        <dbReference type="ARBA" id="ARBA00023034"/>
    </source>
</evidence>
<dbReference type="GO" id="GO:0006888">
    <property type="term" value="P:endoplasmic reticulum to Golgi vesicle-mediated transport"/>
    <property type="evidence" value="ECO:0007669"/>
    <property type="project" value="UniProtKB-UniRule"/>
</dbReference>
<dbReference type="InterPro" id="IPR007233">
    <property type="entry name" value="TRAPPC"/>
</dbReference>
<organism evidence="7 8">
    <name type="scientific">Tetranychus urticae</name>
    <name type="common">Two-spotted spider mite</name>
    <dbReference type="NCBI Taxonomy" id="32264"/>
    <lineage>
        <taxon>Eukaryota</taxon>
        <taxon>Metazoa</taxon>
        <taxon>Ecdysozoa</taxon>
        <taxon>Arthropoda</taxon>
        <taxon>Chelicerata</taxon>
        <taxon>Arachnida</taxon>
        <taxon>Acari</taxon>
        <taxon>Acariformes</taxon>
        <taxon>Trombidiformes</taxon>
        <taxon>Prostigmata</taxon>
        <taxon>Eleutherengona</taxon>
        <taxon>Raphignathae</taxon>
        <taxon>Tetranychoidea</taxon>
        <taxon>Tetranychidae</taxon>
        <taxon>Tetranychus</taxon>
    </lineage>
</organism>
<keyword evidence="4 6" id="KW-0333">Golgi apparatus</keyword>
<keyword evidence="2 6" id="KW-0256">Endoplasmic reticulum</keyword>
<evidence type="ECO:0000256" key="2">
    <source>
        <dbReference type="ARBA" id="ARBA00022824"/>
    </source>
</evidence>
<dbReference type="HOGENOM" id="CLU_053380_4_1_1"/>
<name>T1K911_TETUR</name>
<comment type="subcellular location">
    <subcellularLocation>
        <location evidence="6">Endoplasmic reticulum</location>
    </subcellularLocation>
    <subcellularLocation>
        <location evidence="6">Golgi apparatus</location>
        <location evidence="6">cis-Golgi network</location>
    </subcellularLocation>
</comment>
<evidence type="ECO:0000256" key="5">
    <source>
        <dbReference type="ARBA" id="ARBA00038167"/>
    </source>
</evidence>
<dbReference type="GO" id="GO:0005794">
    <property type="term" value="C:Golgi apparatus"/>
    <property type="evidence" value="ECO:0007669"/>
    <property type="project" value="UniProtKB-SubCell"/>
</dbReference>
<dbReference type="eggNOG" id="KOG3368">
    <property type="taxonomic scope" value="Eukaryota"/>
</dbReference>
<dbReference type="GO" id="GO:0005783">
    <property type="term" value="C:endoplasmic reticulum"/>
    <property type="evidence" value="ECO:0007669"/>
    <property type="project" value="UniProtKB-SubCell"/>
</dbReference>
<dbReference type="Gene3D" id="3.30.450.70">
    <property type="match status" value="1"/>
</dbReference>
<dbReference type="GO" id="GO:0030008">
    <property type="term" value="C:TRAPP complex"/>
    <property type="evidence" value="ECO:0007669"/>
    <property type="project" value="UniProtKB-UniRule"/>
</dbReference>
<protein>
    <recommendedName>
        <fullName evidence="6">Trafficking protein particle complex subunit</fullName>
    </recommendedName>
</protein>
<gene>
    <name evidence="7" type="primary">107362124</name>
</gene>
<proteinExistence type="inferred from homology"/>
<dbReference type="SUPFAM" id="SSF64356">
    <property type="entry name" value="SNARE-like"/>
    <property type="match status" value="1"/>
</dbReference>
<dbReference type="InterPro" id="IPR011012">
    <property type="entry name" value="Longin-like_dom_sf"/>
</dbReference>
<keyword evidence="1 6" id="KW-0813">Transport</keyword>
<keyword evidence="3 6" id="KW-0931">ER-Golgi transport</keyword>
<dbReference type="PANTHER" id="PTHR23249:SF16">
    <property type="entry name" value="TRAFFICKING PROTEIN PARTICLE COMPLEX SUBUNIT 1"/>
    <property type="match status" value="1"/>
</dbReference>
<dbReference type="EMBL" id="CAEY01001886">
    <property type="status" value="NOT_ANNOTATED_CDS"/>
    <property type="molecule type" value="Genomic_DNA"/>
</dbReference>
<evidence type="ECO:0000256" key="3">
    <source>
        <dbReference type="ARBA" id="ARBA00022892"/>
    </source>
</evidence>